<sequence>MIIDTKHAPKAIGPYVQAVSAGNLLFISGCCPFKPEDGTVNGDTIEKQTRQAMDNLKAIIESAGIGMDNIVKTTCFISNMDNFSQFNLLYSEYFSSDKYPARSCVEVARLPKDVLIEIEAIAVIK</sequence>
<reference evidence="5 7" key="4">
    <citation type="submission" date="2020-06" db="EMBL/GenBank/DDBJ databases">
        <title>Genomic analysis of Escherichia coli Ec98 resistant to antibiotic.</title>
        <authorList>
            <person name="Campos L."/>
        </authorList>
    </citation>
    <scope>NUCLEOTIDE SEQUENCE [LARGE SCALE GENOMIC DNA]</scope>
    <source>
        <strain evidence="5 7">UFU_EC98</strain>
    </source>
</reference>
<dbReference type="EMBL" id="CP024093">
    <property type="protein sequence ID" value="ATP26761.1"/>
    <property type="molecule type" value="Genomic_DNA"/>
</dbReference>
<evidence type="ECO:0000313" key="8">
    <source>
        <dbReference type="Proteomes" id="UP000284508"/>
    </source>
</evidence>
<comment type="subunit">
    <text evidence="2">Homotrimer.</text>
</comment>
<accession>A0A078BCP7</accession>
<reference evidence="6 8" key="3">
    <citation type="journal article" date="2018" name="BMC Microbiol.">
        <title>Genome sequencing of strains of the most prevalent clonal group of O1:K1:H7 Escherichia coli that causes neonatal meningitis in France.</title>
        <authorList>
            <person name="Geslain G."/>
            <person name="Birgy A."/>
            <person name="Adiba S."/>
            <person name="Magnan M."/>
            <person name="Courroux C."/>
            <person name="Levy C."/>
            <person name="Cohen R."/>
            <person name="Bidet P."/>
            <person name="Bonacorsi S."/>
        </authorList>
    </citation>
    <scope>NUCLEOTIDE SEQUENCE [LARGE SCALE GENOMIC DNA]</scope>
    <source>
        <strain evidence="6 8">S308</strain>
    </source>
</reference>
<dbReference type="InterPro" id="IPR006056">
    <property type="entry name" value="RidA"/>
</dbReference>
<evidence type="ECO:0000313" key="3">
    <source>
        <dbReference type="EMBL" id="ATP26761.1"/>
    </source>
</evidence>
<dbReference type="EMBL" id="LM651376">
    <property type="protein sequence ID" value="CDW92104.1"/>
    <property type="molecule type" value="Genomic_DNA"/>
</dbReference>
<reference evidence="4" key="1">
    <citation type="submission" date="2014-06" db="EMBL/GenBank/DDBJ databases">
        <title>Complete sequence of pV404, a novel IncI1 plasmid harboring blaCTX-M-14 in a complex genetic environment.</title>
        <authorList>
            <person name="Riccobono E."/>
            <person name="Di Pilato V."/>
            <person name="Bartoloni A."/>
            <person name="Rossolini G.M."/>
            <person name="Pallecchi L."/>
        </authorList>
    </citation>
    <scope>NUCLEOTIDE SEQUENCE [LARGE SCALE GENOMIC DNA]</scope>
    <source>
        <strain evidence="4">E. coli V404</strain>
        <plasmid evidence="4">pV404</plasmid>
    </source>
</reference>
<geneLocation type="plasmid" evidence="7">
    <name>pec98_1</name>
</geneLocation>
<dbReference type="EMBL" id="QXHA01001541">
    <property type="protein sequence ID" value="RIB39444.1"/>
    <property type="molecule type" value="Genomic_DNA"/>
</dbReference>
<dbReference type="SUPFAM" id="SSF55298">
    <property type="entry name" value="YjgF-like"/>
    <property type="match status" value="1"/>
</dbReference>
<comment type="similarity">
    <text evidence="1">Belongs to the RutC family.</text>
</comment>
<proteinExistence type="inferred from homology"/>
<gene>
    <name evidence="5" type="ORF">CQ842_20640</name>
    <name evidence="3" type="ORF">CQ842_24900</name>
    <name evidence="6" type="ORF">D3C88_23920</name>
</gene>
<dbReference type="FunFam" id="3.30.1330.40:FF:000001">
    <property type="entry name" value="L-PSP family endoribonuclease"/>
    <property type="match status" value="1"/>
</dbReference>
<keyword evidence="4" id="KW-0614">Plasmid</keyword>
<name>A0A078BCP7_ECOLX</name>
<dbReference type="Proteomes" id="UP000225264">
    <property type="component" value="Unassembled WGS sequence"/>
</dbReference>
<evidence type="ECO:0000256" key="1">
    <source>
        <dbReference type="ARBA" id="ARBA00010552"/>
    </source>
</evidence>
<dbReference type="AlphaFoldDB" id="A0A078BCP7"/>
<evidence type="ECO:0000313" key="4">
    <source>
        <dbReference type="EMBL" id="CDW92104.1"/>
    </source>
</evidence>
<reference evidence="3 7" key="2">
    <citation type="submission" date="2017-10" db="EMBL/GenBank/DDBJ databases">
        <title>Genome and in vitro analysis of Escherichia coli resistant to antibiotic.</title>
        <authorList>
            <person name="Pereira U.P."/>
            <person name="Facimoto C.T."/>
            <person name="Campos P.A."/>
            <person name="Araujo B.F."/>
            <person name="Royer S."/>
            <person name="Goncalves I.R."/>
            <person name="Ferreira M.L."/>
            <person name="Gontijo P."/>
            <person name="Ribas R.M."/>
        </authorList>
    </citation>
    <scope>NUCLEOTIDE SEQUENCE [LARGE SCALE GENOMIC DNA]</scope>
    <source>
        <strain evidence="3 7">UFU_EC98</strain>
        <plasmid evidence="3">pEc98_1</plasmid>
        <plasmid evidence="7">pec98_1</plasmid>
    </source>
</reference>
<organism evidence="4">
    <name type="scientific">Escherichia coli</name>
    <dbReference type="NCBI Taxonomy" id="562"/>
    <lineage>
        <taxon>Bacteria</taxon>
        <taxon>Pseudomonadati</taxon>
        <taxon>Pseudomonadota</taxon>
        <taxon>Gammaproteobacteria</taxon>
        <taxon>Enterobacterales</taxon>
        <taxon>Enterobacteriaceae</taxon>
        <taxon>Escherichia</taxon>
    </lineage>
</organism>
<dbReference type="Pfam" id="PF01042">
    <property type="entry name" value="Ribonuc_L-PSP"/>
    <property type="match status" value="1"/>
</dbReference>
<dbReference type="InterPro" id="IPR006175">
    <property type="entry name" value="YjgF/YER057c/UK114"/>
</dbReference>
<dbReference type="GO" id="GO:0005829">
    <property type="term" value="C:cytosol"/>
    <property type="evidence" value="ECO:0007669"/>
    <property type="project" value="TreeGrafter"/>
</dbReference>
<dbReference type="Gene3D" id="3.30.1330.40">
    <property type="entry name" value="RutC-like"/>
    <property type="match status" value="1"/>
</dbReference>
<dbReference type="InterPro" id="IPR035959">
    <property type="entry name" value="RutC-like_sf"/>
</dbReference>
<dbReference type="InterPro" id="IPR019897">
    <property type="entry name" value="RidA_CS"/>
</dbReference>
<dbReference type="PANTHER" id="PTHR11803">
    <property type="entry name" value="2-IMINOBUTANOATE/2-IMINOPROPANOATE DEAMINASE RIDA"/>
    <property type="match status" value="1"/>
</dbReference>
<dbReference type="PROSITE" id="PS51257">
    <property type="entry name" value="PROKAR_LIPOPROTEIN"/>
    <property type="match status" value="1"/>
</dbReference>
<dbReference type="EMBL" id="JACCJF010000028">
    <property type="protein sequence ID" value="MBZ4695421.1"/>
    <property type="molecule type" value="Genomic_DNA"/>
</dbReference>
<geneLocation type="plasmid" evidence="3">
    <name>pEc98_1</name>
</geneLocation>
<dbReference type="GO" id="GO:0019239">
    <property type="term" value="F:deaminase activity"/>
    <property type="evidence" value="ECO:0007669"/>
    <property type="project" value="TreeGrafter"/>
</dbReference>
<evidence type="ECO:0000313" key="6">
    <source>
        <dbReference type="EMBL" id="RIB39444.1"/>
    </source>
</evidence>
<dbReference type="RefSeq" id="WP_001559792.1">
    <property type="nucleotide sequence ID" value="NC_025147.1"/>
</dbReference>
<evidence type="ECO:0000313" key="7">
    <source>
        <dbReference type="Proteomes" id="UP000225264"/>
    </source>
</evidence>
<dbReference type="PANTHER" id="PTHR11803:SF39">
    <property type="entry name" value="2-IMINOBUTANOATE_2-IMINOPROPANOATE DEAMINASE"/>
    <property type="match status" value="1"/>
</dbReference>
<dbReference type="PROSITE" id="PS01094">
    <property type="entry name" value="UPF0076"/>
    <property type="match status" value="1"/>
</dbReference>
<evidence type="ECO:0000313" key="5">
    <source>
        <dbReference type="EMBL" id="MBZ4695421.1"/>
    </source>
</evidence>
<dbReference type="CDD" id="cd00448">
    <property type="entry name" value="YjgF_YER057c_UK114_family"/>
    <property type="match status" value="1"/>
</dbReference>
<geneLocation type="plasmid" evidence="4">
    <name>pV404</name>
</geneLocation>
<dbReference type="NCBIfam" id="TIGR00004">
    <property type="entry name" value="Rid family detoxifying hydrolase"/>
    <property type="match status" value="1"/>
</dbReference>
<dbReference type="Proteomes" id="UP000284508">
    <property type="component" value="Unassembled WGS sequence"/>
</dbReference>
<evidence type="ECO:0000256" key="2">
    <source>
        <dbReference type="ARBA" id="ARBA00011233"/>
    </source>
</evidence>
<protein>
    <submittedName>
        <fullName evidence="4">Endoribonuclease L-PSP</fullName>
    </submittedName>
    <submittedName>
        <fullName evidence="3">RidA family protein</fullName>
    </submittedName>
</protein>